<protein>
    <submittedName>
        <fullName evidence="2">Uncharacterized protein</fullName>
    </submittedName>
</protein>
<dbReference type="Proteomes" id="UP001235343">
    <property type="component" value="Unassembled WGS sequence"/>
</dbReference>
<proteinExistence type="predicted"/>
<keyword evidence="3" id="KW-1185">Reference proteome</keyword>
<sequence>MEESIELENNKENDSVNDETDSEKDSKYDEIDIVIEIDIYKNYFNNPIDQPTQDALDLIRKAAKSVSPVGKADIPEPENINAFFAGSNDELSSLFQKNNENNSQSELVMVLAGKPFALDQAADLIENEKIKQDLIYLANELFKIEFYAISDIDEFFTAYEKYVDIQKKILKIYYAINQ</sequence>
<evidence type="ECO:0000256" key="1">
    <source>
        <dbReference type="SAM" id="MobiDB-lite"/>
    </source>
</evidence>
<comment type="caution">
    <text evidence="2">The sequence shown here is derived from an EMBL/GenBank/DDBJ whole genome shotgun (WGS) entry which is preliminary data.</text>
</comment>
<accession>A0ABT7L0V7</accession>
<name>A0ABT7L0V7_9BACI</name>
<organism evidence="2 3">
    <name type="scientific">Aquibacillus rhizosphaerae</name>
    <dbReference type="NCBI Taxonomy" id="3051431"/>
    <lineage>
        <taxon>Bacteria</taxon>
        <taxon>Bacillati</taxon>
        <taxon>Bacillota</taxon>
        <taxon>Bacilli</taxon>
        <taxon>Bacillales</taxon>
        <taxon>Bacillaceae</taxon>
        <taxon>Aquibacillus</taxon>
    </lineage>
</organism>
<evidence type="ECO:0000313" key="2">
    <source>
        <dbReference type="EMBL" id="MDL4839471.1"/>
    </source>
</evidence>
<feature type="region of interest" description="Disordered" evidence="1">
    <location>
        <begin position="1"/>
        <end position="27"/>
    </location>
</feature>
<dbReference type="EMBL" id="JASTZU010000016">
    <property type="protein sequence ID" value="MDL4839471.1"/>
    <property type="molecule type" value="Genomic_DNA"/>
</dbReference>
<reference evidence="2 3" key="1">
    <citation type="submission" date="2023-06" db="EMBL/GenBank/DDBJ databases">
        <title>Aquibacillus rhizosphaerae LR5S19.</title>
        <authorList>
            <person name="Sun J.-Q."/>
        </authorList>
    </citation>
    <scope>NUCLEOTIDE SEQUENCE [LARGE SCALE GENOMIC DNA]</scope>
    <source>
        <strain evidence="2 3">LR5S19</strain>
    </source>
</reference>
<dbReference type="RefSeq" id="WP_285930340.1">
    <property type="nucleotide sequence ID" value="NZ_JASTZU010000016.1"/>
</dbReference>
<evidence type="ECO:0000313" key="3">
    <source>
        <dbReference type="Proteomes" id="UP001235343"/>
    </source>
</evidence>
<gene>
    <name evidence="2" type="ORF">QQS35_03225</name>
</gene>